<dbReference type="EMBL" id="UGED01000010">
    <property type="protein sequence ID" value="STM07680.1"/>
    <property type="molecule type" value="Genomic_DNA"/>
</dbReference>
<accession>A0A377CUP2</accession>
<dbReference type="Proteomes" id="UP000254052">
    <property type="component" value="Unassembled WGS sequence"/>
</dbReference>
<evidence type="ECO:0000313" key="2">
    <source>
        <dbReference type="EMBL" id="STM07680.1"/>
    </source>
</evidence>
<evidence type="ECO:0000256" key="1">
    <source>
        <dbReference type="SAM" id="Phobius"/>
    </source>
</evidence>
<dbReference type="AlphaFoldDB" id="A0A377CUP2"/>
<keyword evidence="1" id="KW-0812">Transmembrane</keyword>
<organism evidence="2 3">
    <name type="scientific">Escherichia coli</name>
    <dbReference type="NCBI Taxonomy" id="562"/>
    <lineage>
        <taxon>Bacteria</taxon>
        <taxon>Pseudomonadati</taxon>
        <taxon>Pseudomonadota</taxon>
        <taxon>Gammaproteobacteria</taxon>
        <taxon>Enterobacterales</taxon>
        <taxon>Enterobacteriaceae</taxon>
        <taxon>Escherichia</taxon>
    </lineage>
</organism>
<keyword evidence="1" id="KW-1133">Transmembrane helix</keyword>
<keyword evidence="1" id="KW-0472">Membrane</keyword>
<dbReference type="InterPro" id="IPR020099">
    <property type="entry name" value="DUF5445"/>
</dbReference>
<evidence type="ECO:0000313" key="3">
    <source>
        <dbReference type="Proteomes" id="UP000254052"/>
    </source>
</evidence>
<reference evidence="2 3" key="1">
    <citation type="submission" date="2018-06" db="EMBL/GenBank/DDBJ databases">
        <authorList>
            <consortium name="Pathogen Informatics"/>
            <person name="Doyle S."/>
        </authorList>
    </citation>
    <scope>NUCLEOTIDE SEQUENCE [LARGE SCALE GENOMIC DNA]</scope>
    <source>
        <strain evidence="2 3">NCTC9962</strain>
    </source>
</reference>
<sequence>MSGIPEDYVIYYSSNFIHNDGRNYLNSCYVFLIYITLPFIQLVYFISSEKKLTIHIVQMFLLLSQVFYNLKMFLMMDMLGLGNAININTNKNIRQVC</sequence>
<proteinExistence type="predicted"/>
<name>A0A377CUP2_ECOLX</name>
<protein>
    <submittedName>
        <fullName evidence="2">Uncharacterized protein</fullName>
    </submittedName>
</protein>
<feature type="transmembrane region" description="Helical" evidence="1">
    <location>
        <begin position="24"/>
        <end position="46"/>
    </location>
</feature>
<gene>
    <name evidence="2" type="ORF">NCTC9962_05300</name>
</gene>
<dbReference type="Pfam" id="PF17520">
    <property type="entry name" value="DUF5445"/>
    <property type="match status" value="1"/>
</dbReference>